<accession>A0ACC1BUR1</accession>
<comment type="caution">
    <text evidence="1">The sequence shown here is derived from an EMBL/GenBank/DDBJ whole genome shotgun (WGS) entry which is preliminary data.</text>
</comment>
<proteinExistence type="predicted"/>
<sequence length="347" mass="38669">MWGLPWKYLVLCLLFLFLHLQAIFSVTSNCSSPSPQLRSSNQSFVLLHFKNAFLIHNSASIHCSNFDSFPKTESWKLGSDCCSWDGVTCDRSTGHVIGLDLSSSQLIGKIHVNSSIFLLHHLRSLNLACNDFMFSEISSNFAQFTKLIHLNLSSSNFSGLVPSEISHLSKLGSLDLSDNNAGHGLEIGQHCFNKILQNLTEVRYLLLDNVNMSSVVPGFLVNFSSSLISLSLSNTQLRHEFPNGVFRLPFLQQLSLSRNGGLIGNLPESNWSSPLRLLDLSLTKFSGILPETIGDLIHLNVLDLSYCKFTDSIPRSLWNLTGSSLVYHLHTTVFPDNFQMFWATSAK</sequence>
<dbReference type="Proteomes" id="UP001164250">
    <property type="component" value="Chromosome 3"/>
</dbReference>
<organism evidence="1 2">
    <name type="scientific">Pistacia atlantica</name>
    <dbReference type="NCBI Taxonomy" id="434234"/>
    <lineage>
        <taxon>Eukaryota</taxon>
        <taxon>Viridiplantae</taxon>
        <taxon>Streptophyta</taxon>
        <taxon>Embryophyta</taxon>
        <taxon>Tracheophyta</taxon>
        <taxon>Spermatophyta</taxon>
        <taxon>Magnoliopsida</taxon>
        <taxon>eudicotyledons</taxon>
        <taxon>Gunneridae</taxon>
        <taxon>Pentapetalae</taxon>
        <taxon>rosids</taxon>
        <taxon>malvids</taxon>
        <taxon>Sapindales</taxon>
        <taxon>Anacardiaceae</taxon>
        <taxon>Pistacia</taxon>
    </lineage>
</organism>
<gene>
    <name evidence="1" type="ORF">Patl1_03977</name>
</gene>
<reference evidence="2" key="1">
    <citation type="journal article" date="2023" name="G3 (Bethesda)">
        <title>Genome assembly and association tests identify interacting loci associated with vigor, precocity, and sex in interspecific pistachio rootstocks.</title>
        <authorList>
            <person name="Palmer W."/>
            <person name="Jacygrad E."/>
            <person name="Sagayaradj S."/>
            <person name="Cavanaugh K."/>
            <person name="Han R."/>
            <person name="Bertier L."/>
            <person name="Beede B."/>
            <person name="Kafkas S."/>
            <person name="Golino D."/>
            <person name="Preece J."/>
            <person name="Michelmore R."/>
        </authorList>
    </citation>
    <scope>NUCLEOTIDE SEQUENCE [LARGE SCALE GENOMIC DNA]</scope>
</reference>
<keyword evidence="2" id="KW-1185">Reference proteome</keyword>
<dbReference type="EMBL" id="CM047899">
    <property type="protein sequence ID" value="KAJ0102800.1"/>
    <property type="molecule type" value="Genomic_DNA"/>
</dbReference>
<evidence type="ECO:0000313" key="2">
    <source>
        <dbReference type="Proteomes" id="UP001164250"/>
    </source>
</evidence>
<name>A0ACC1BUR1_9ROSI</name>
<evidence type="ECO:0000313" key="1">
    <source>
        <dbReference type="EMBL" id="KAJ0102800.1"/>
    </source>
</evidence>
<protein>
    <submittedName>
        <fullName evidence="1">Uncharacterized protein</fullName>
    </submittedName>
</protein>